<dbReference type="SUPFAM" id="SSF57802">
    <property type="entry name" value="Rubredoxin-like"/>
    <property type="match status" value="1"/>
</dbReference>
<proteinExistence type="predicted"/>
<dbReference type="PROSITE" id="PS50903">
    <property type="entry name" value="RUBREDOXIN_LIKE"/>
    <property type="match status" value="1"/>
</dbReference>
<accession>A0A6J7WXQ7</accession>
<organism evidence="2">
    <name type="scientific">uncultured Caudovirales phage</name>
    <dbReference type="NCBI Taxonomy" id="2100421"/>
    <lineage>
        <taxon>Viruses</taxon>
        <taxon>Duplodnaviria</taxon>
        <taxon>Heunggongvirae</taxon>
        <taxon>Uroviricota</taxon>
        <taxon>Caudoviricetes</taxon>
        <taxon>Peduoviridae</taxon>
        <taxon>Maltschvirus</taxon>
        <taxon>Maltschvirus maltsch</taxon>
    </lineage>
</organism>
<dbReference type="GO" id="GO:0005506">
    <property type="term" value="F:iron ion binding"/>
    <property type="evidence" value="ECO:0007669"/>
    <property type="project" value="InterPro"/>
</dbReference>
<sequence length="43" mass="4863">MSERIYVCVVCGHQLSEADWLSLPDEVNCPECGVSKNDYVLME</sequence>
<gene>
    <name evidence="2" type="ORF">UFOVP242_3</name>
</gene>
<dbReference type="InterPro" id="IPR024934">
    <property type="entry name" value="Rubredoxin-like_dom"/>
</dbReference>
<evidence type="ECO:0000259" key="1">
    <source>
        <dbReference type="PROSITE" id="PS50903"/>
    </source>
</evidence>
<dbReference type="EMBL" id="LR798294">
    <property type="protein sequence ID" value="CAB5221648.1"/>
    <property type="molecule type" value="Genomic_DNA"/>
</dbReference>
<name>A0A6J7WXQ7_9CAUD</name>
<evidence type="ECO:0000313" key="2">
    <source>
        <dbReference type="EMBL" id="CAB5221648.1"/>
    </source>
</evidence>
<protein>
    <submittedName>
        <fullName evidence="2">Rubredoxin domain containing protein</fullName>
    </submittedName>
</protein>
<dbReference type="Gene3D" id="2.20.28.10">
    <property type="match status" value="1"/>
</dbReference>
<reference evidence="2" key="1">
    <citation type="submission" date="2020-05" db="EMBL/GenBank/DDBJ databases">
        <authorList>
            <person name="Chiriac C."/>
            <person name="Salcher M."/>
            <person name="Ghai R."/>
            <person name="Kavagutti S V."/>
        </authorList>
    </citation>
    <scope>NUCLEOTIDE SEQUENCE</scope>
</reference>
<feature type="domain" description="Rubredoxin-like" evidence="1">
    <location>
        <begin position="3"/>
        <end position="42"/>
    </location>
</feature>